<keyword evidence="5" id="KW-0418">Kinase</keyword>
<keyword evidence="2" id="KW-1133">Transmembrane helix</keyword>
<feature type="domain" description="Protein kinase" evidence="3">
    <location>
        <begin position="13"/>
        <end position="299"/>
    </location>
</feature>
<dbReference type="SUPFAM" id="SSF57783">
    <property type="entry name" value="Zinc beta-ribbon"/>
    <property type="match status" value="1"/>
</dbReference>
<organism evidence="5 6">
    <name type="scientific">Pseudomonas antarctica</name>
    <dbReference type="NCBI Taxonomy" id="219572"/>
    <lineage>
        <taxon>Bacteria</taxon>
        <taxon>Pseudomonadati</taxon>
        <taxon>Pseudomonadota</taxon>
        <taxon>Gammaproteobacteria</taxon>
        <taxon>Pseudomonadales</taxon>
        <taxon>Pseudomonadaceae</taxon>
        <taxon>Pseudomonas</taxon>
    </lineage>
</organism>
<feature type="region of interest" description="Disordered" evidence="1">
    <location>
        <begin position="668"/>
        <end position="689"/>
    </location>
</feature>
<gene>
    <name evidence="4" type="ORF">PSAN_10730</name>
    <name evidence="5" type="ORF">SAMN04490179_0405</name>
</gene>
<keyword evidence="7" id="KW-1185">Reference proteome</keyword>
<evidence type="ECO:0000256" key="1">
    <source>
        <dbReference type="SAM" id="MobiDB-lite"/>
    </source>
</evidence>
<dbReference type="SUPFAM" id="SSF56112">
    <property type="entry name" value="Protein kinase-like (PK-like)"/>
    <property type="match status" value="1"/>
</dbReference>
<dbReference type="AlphaFoldDB" id="A0A1G9V5T2"/>
<dbReference type="InterPro" id="IPR000719">
    <property type="entry name" value="Prot_kinase_dom"/>
</dbReference>
<protein>
    <submittedName>
        <fullName evidence="5">Protein kinase and helix-hairpin-helix DNA-binding domain-containing protein</fullName>
    </submittedName>
    <submittedName>
        <fullName evidence="4">Protein kinase domain protein</fullName>
    </submittedName>
</protein>
<reference evidence="5 6" key="2">
    <citation type="submission" date="2016-10" db="EMBL/GenBank/DDBJ databases">
        <authorList>
            <person name="de Groot N.N."/>
        </authorList>
    </citation>
    <scope>NUCLEOTIDE SEQUENCE [LARGE SCALE GENOMIC DNA]</scope>
    <source>
        <strain evidence="5 6">BS2772</strain>
    </source>
</reference>
<dbReference type="GO" id="GO:0003677">
    <property type="term" value="F:DNA binding"/>
    <property type="evidence" value="ECO:0007669"/>
    <property type="project" value="UniProtKB-KW"/>
</dbReference>
<dbReference type="GO" id="GO:0005524">
    <property type="term" value="F:ATP binding"/>
    <property type="evidence" value="ECO:0007669"/>
    <property type="project" value="InterPro"/>
</dbReference>
<reference evidence="4 7" key="1">
    <citation type="submission" date="2015-01" db="EMBL/GenBank/DDBJ databases">
        <title>Genome Sequence of Pseudomonas antarctica CMS 35.</title>
        <authorList>
            <person name="Voget S."/>
            <person name="Chow J."/>
            <person name="Daniel R."/>
            <person name="Streit W."/>
        </authorList>
    </citation>
    <scope>NUCLEOTIDE SEQUENCE [LARGE SCALE GENOMIC DNA]</scope>
    <source>
        <strain evidence="4 7">CMS 35</strain>
    </source>
</reference>
<dbReference type="Pfam" id="PF00069">
    <property type="entry name" value="Pkinase"/>
    <property type="match status" value="1"/>
</dbReference>
<dbReference type="OrthoDB" id="5782056at2"/>
<dbReference type="EMBL" id="JXDI01000001">
    <property type="protein sequence ID" value="KAF2408675.1"/>
    <property type="molecule type" value="Genomic_DNA"/>
</dbReference>
<keyword evidence="2" id="KW-0472">Membrane</keyword>
<dbReference type="Proteomes" id="UP000182470">
    <property type="component" value="Chromosome I"/>
</dbReference>
<dbReference type="Proteomes" id="UP000748067">
    <property type="component" value="Unassembled WGS sequence"/>
</dbReference>
<keyword evidence="5" id="KW-0808">Transferase</keyword>
<dbReference type="Pfam" id="PF01396">
    <property type="entry name" value="Zn_ribbon_Top1"/>
    <property type="match status" value="1"/>
</dbReference>
<feature type="region of interest" description="Disordered" evidence="1">
    <location>
        <begin position="370"/>
        <end position="391"/>
    </location>
</feature>
<dbReference type="GO" id="GO:0003916">
    <property type="term" value="F:DNA topoisomerase activity"/>
    <property type="evidence" value="ECO:0007669"/>
    <property type="project" value="InterPro"/>
</dbReference>
<dbReference type="InterPro" id="IPR011009">
    <property type="entry name" value="Kinase-like_dom_sf"/>
</dbReference>
<proteinExistence type="predicted"/>
<evidence type="ECO:0000313" key="6">
    <source>
        <dbReference type="Proteomes" id="UP000182470"/>
    </source>
</evidence>
<dbReference type="GO" id="GO:0006265">
    <property type="term" value="P:DNA topological change"/>
    <property type="evidence" value="ECO:0007669"/>
    <property type="project" value="InterPro"/>
</dbReference>
<name>A0A1G9V5T2_9PSED</name>
<sequence>MSSSPIRIDGKSMELGKRLGKGGEGDVYAIPGRTDQAVKVYKENLRSSRESKVRAMVESQLAEKTSLIAFPSEIATDNLGVFAGFTMRLVSGYRPIHELYSPKSRKIQFPDVDYRFLIRAAQNVARAVATVHQAGCVIGDFNHSGVLVAPDATVALIDADSFQFNLNGRSYPCVVGTEDFTPPELHGLNLSQVERTYAHDNFGLAVAIFQLLAMGKHPYSGRYSGADLSLGQGIAQHRFAYSVVRRSTTQTIPPPGAIQLIDLPQPVAEAFEASFGLDPAARPNPTIWVKLLQELETSLRRCPKTPTHYFPNAASSCVWCRIASQSGVEMFPAVFTSGTASVPTSGGEPFDLVKIAAAIRAAPMPRPADILPTWKGDPGSSPSTLREAKSRQTTQRFVGGLIMLAALIAFAIAPRGAIVWIGLGVFGLSRLLSAKVDHAPPLKAYADADNRVQVASIAHLQRVGFTELFHLRNDLENCIGQYQQLEAGLARELERLKTTREARQRHQFLDRFLLSRVKISGIGPAKMATLASFGIESAADISYDAVMAVPGFGESLTGKLLQWRREQEMKFRYNPTPGPSDQQVEDAARAAAASKRAALQGKLRAGLAALRGAPSRLISNKGLPEPALIQALVDRAQAEQTCAALGIKTPPHGALNLPILKPMPAPSSHYHAPPHVPPSSNIQRGSAPGRATSVLTCPICRASMVKRKAKKGPYAGKSFWGCSRYPQCKGTRN</sequence>
<dbReference type="GO" id="GO:0004672">
    <property type="term" value="F:protein kinase activity"/>
    <property type="evidence" value="ECO:0007669"/>
    <property type="project" value="InterPro"/>
</dbReference>
<dbReference type="Gene3D" id="1.10.510.10">
    <property type="entry name" value="Transferase(Phosphotransferase) domain 1"/>
    <property type="match status" value="1"/>
</dbReference>
<accession>A0A1G9V5T2</accession>
<keyword evidence="2" id="KW-0812">Transmembrane</keyword>
<evidence type="ECO:0000313" key="4">
    <source>
        <dbReference type="EMBL" id="KAF2408675.1"/>
    </source>
</evidence>
<evidence type="ECO:0000256" key="2">
    <source>
        <dbReference type="SAM" id="Phobius"/>
    </source>
</evidence>
<evidence type="ECO:0000313" key="5">
    <source>
        <dbReference type="EMBL" id="SDM67245.1"/>
    </source>
</evidence>
<keyword evidence="5" id="KW-0238">DNA-binding</keyword>
<dbReference type="EMBL" id="LT629704">
    <property type="protein sequence ID" value="SDM67245.1"/>
    <property type="molecule type" value="Genomic_DNA"/>
</dbReference>
<dbReference type="PROSITE" id="PS50011">
    <property type="entry name" value="PROTEIN_KINASE_DOM"/>
    <property type="match status" value="1"/>
</dbReference>
<feature type="transmembrane region" description="Helical" evidence="2">
    <location>
        <begin position="397"/>
        <end position="426"/>
    </location>
</feature>
<evidence type="ECO:0000313" key="7">
    <source>
        <dbReference type="Proteomes" id="UP000748067"/>
    </source>
</evidence>
<dbReference type="GO" id="GO:0005694">
    <property type="term" value="C:chromosome"/>
    <property type="evidence" value="ECO:0007669"/>
    <property type="project" value="InterPro"/>
</dbReference>
<dbReference type="Gene3D" id="3.30.65.10">
    <property type="entry name" value="Bacterial Topoisomerase I, domain 1"/>
    <property type="match status" value="1"/>
</dbReference>
<dbReference type="InterPro" id="IPR013498">
    <property type="entry name" value="Topo_IA_Znf"/>
</dbReference>
<evidence type="ECO:0000259" key="3">
    <source>
        <dbReference type="PROSITE" id="PS50011"/>
    </source>
</evidence>